<dbReference type="CDD" id="cd00093">
    <property type="entry name" value="HTH_XRE"/>
    <property type="match status" value="1"/>
</dbReference>
<dbReference type="Pfam" id="PF01381">
    <property type="entry name" value="HTH_3"/>
    <property type="match status" value="1"/>
</dbReference>
<comment type="caution">
    <text evidence="2">The sequence shown here is derived from an EMBL/GenBank/DDBJ whole genome shotgun (WGS) entry which is preliminary data.</text>
</comment>
<name>A0ABT2PNF3_9BURK</name>
<dbReference type="InterPro" id="IPR001387">
    <property type="entry name" value="Cro/C1-type_HTH"/>
</dbReference>
<dbReference type="SMART" id="SM00530">
    <property type="entry name" value="HTH_XRE"/>
    <property type="match status" value="1"/>
</dbReference>
<accession>A0ABT2PNF3</accession>
<dbReference type="Gene3D" id="1.10.260.40">
    <property type="entry name" value="lambda repressor-like DNA-binding domains"/>
    <property type="match status" value="1"/>
</dbReference>
<gene>
    <name evidence="2" type="ORF">N0K08_11960</name>
</gene>
<evidence type="ECO:0000259" key="1">
    <source>
        <dbReference type="PROSITE" id="PS50943"/>
    </source>
</evidence>
<dbReference type="Proteomes" id="UP001525968">
    <property type="component" value="Unassembled WGS sequence"/>
</dbReference>
<organism evidence="2 3">
    <name type="scientific">Acidovorax bellezanensis</name>
    <dbReference type="NCBI Taxonomy" id="2976702"/>
    <lineage>
        <taxon>Bacteria</taxon>
        <taxon>Pseudomonadati</taxon>
        <taxon>Pseudomonadota</taxon>
        <taxon>Betaproteobacteria</taxon>
        <taxon>Burkholderiales</taxon>
        <taxon>Comamonadaceae</taxon>
        <taxon>Acidovorax</taxon>
    </lineage>
</organism>
<dbReference type="RefSeq" id="WP_261500582.1">
    <property type="nucleotide sequence ID" value="NZ_JAODYH010000005.1"/>
</dbReference>
<feature type="domain" description="HTH cro/C1-type" evidence="1">
    <location>
        <begin position="17"/>
        <end position="71"/>
    </location>
</feature>
<dbReference type="SUPFAM" id="SSF47413">
    <property type="entry name" value="lambda repressor-like DNA-binding domains"/>
    <property type="match status" value="1"/>
</dbReference>
<dbReference type="InterPro" id="IPR010982">
    <property type="entry name" value="Lambda_DNA-bd_dom_sf"/>
</dbReference>
<dbReference type="PROSITE" id="PS50943">
    <property type="entry name" value="HTH_CROC1"/>
    <property type="match status" value="1"/>
</dbReference>
<proteinExistence type="predicted"/>
<evidence type="ECO:0000313" key="3">
    <source>
        <dbReference type="Proteomes" id="UP001525968"/>
    </source>
</evidence>
<evidence type="ECO:0000313" key="2">
    <source>
        <dbReference type="EMBL" id="MCT9811354.1"/>
    </source>
</evidence>
<keyword evidence="3" id="KW-1185">Reference proteome</keyword>
<protein>
    <submittedName>
        <fullName evidence="2">Helix-turn-helix domain-containing protein</fullName>
    </submittedName>
</protein>
<sequence>MEKSLHSNEYMTFVSVLRQVRQDLGVTQEGLAMTLEATQTFVSKCERGERRLDVIELRQWCAALGIELEDFAKQLNRALEKSKQRVLLK</sequence>
<reference evidence="2 3" key="1">
    <citation type="submission" date="2022-09" db="EMBL/GenBank/DDBJ databases">
        <title>Draft genome of isolate Be4.</title>
        <authorList>
            <person name="Sanchez-Castro I."/>
            <person name="Martinez-Rodriguez P."/>
            <person name="Descostes M."/>
            <person name="Merroun M."/>
        </authorList>
    </citation>
    <scope>NUCLEOTIDE SEQUENCE [LARGE SCALE GENOMIC DNA]</scope>
    <source>
        <strain evidence="2 3">Be4</strain>
    </source>
</reference>
<dbReference type="EMBL" id="JAODYH010000005">
    <property type="protein sequence ID" value="MCT9811354.1"/>
    <property type="molecule type" value="Genomic_DNA"/>
</dbReference>